<dbReference type="OrthoDB" id="7348352at2"/>
<dbReference type="EMBL" id="FWFR01000001">
    <property type="protein sequence ID" value="SLN37193.1"/>
    <property type="molecule type" value="Genomic_DNA"/>
</dbReference>
<proteinExistence type="predicted"/>
<evidence type="ECO:0000313" key="1">
    <source>
        <dbReference type="EMBL" id="SLN37193.1"/>
    </source>
</evidence>
<gene>
    <name evidence="1" type="ORF">OCH7691_01514</name>
</gene>
<reference evidence="1 2" key="1">
    <citation type="submission" date="2017-03" db="EMBL/GenBank/DDBJ databases">
        <authorList>
            <person name="Afonso C.L."/>
            <person name="Miller P.J."/>
            <person name="Scott M.A."/>
            <person name="Spackman E."/>
            <person name="Goraichik I."/>
            <person name="Dimitrov K.M."/>
            <person name="Suarez D.L."/>
            <person name="Swayne D.E."/>
        </authorList>
    </citation>
    <scope>NUCLEOTIDE SEQUENCE [LARGE SCALE GENOMIC DNA]</scope>
    <source>
        <strain evidence="1 2">CECT 7691</strain>
    </source>
</reference>
<dbReference type="RefSeq" id="WP_085882722.1">
    <property type="nucleotide sequence ID" value="NZ_FWFR01000001.1"/>
</dbReference>
<organism evidence="1 2">
    <name type="scientific">Oceanibacterium hippocampi</name>
    <dbReference type="NCBI Taxonomy" id="745714"/>
    <lineage>
        <taxon>Bacteria</taxon>
        <taxon>Pseudomonadati</taxon>
        <taxon>Pseudomonadota</taxon>
        <taxon>Alphaproteobacteria</taxon>
        <taxon>Sneathiellales</taxon>
        <taxon>Sneathiellaceae</taxon>
        <taxon>Oceanibacterium</taxon>
    </lineage>
</organism>
<dbReference type="Proteomes" id="UP000193200">
    <property type="component" value="Unassembled WGS sequence"/>
</dbReference>
<name>A0A1Y5SBS9_9PROT</name>
<dbReference type="AlphaFoldDB" id="A0A1Y5SBS9"/>
<accession>A0A1Y5SBS9</accession>
<sequence>MFFFAAADFGAGAKSGAVAATPFANRRRPRLGIPAILLAVVLALLGSVAPPSSRAIAAGTPPDSGLEGLALDRLHWGMPAGAVRAAFGERLRELSPPWRYGPMRAPFALLDQPLAGQRFDVILQIDEASGGLRQVMMQRRRGAMALRDYLEIVAALEAAYGKPTRICGETKAEGDPLAAWMTWESAGESAAARALPAGTTLHATFLDFVTSSILEEDPNIDRDPLVPFYKTRRNNRQALPRRVIVRYHAADDIALAPREPCVAP</sequence>
<keyword evidence="2" id="KW-1185">Reference proteome</keyword>
<evidence type="ECO:0000313" key="2">
    <source>
        <dbReference type="Proteomes" id="UP000193200"/>
    </source>
</evidence>
<protein>
    <submittedName>
        <fullName evidence="1">Uncharacterized protein</fullName>
    </submittedName>
</protein>
<dbReference type="InParanoid" id="A0A1Y5SBS9"/>